<evidence type="ECO:0000256" key="5">
    <source>
        <dbReference type="SAM" id="Phobius"/>
    </source>
</evidence>
<dbReference type="NCBIfam" id="TIGR01167">
    <property type="entry name" value="LPXTG_anchor"/>
    <property type="match status" value="1"/>
</dbReference>
<gene>
    <name evidence="7" type="ORF">F6B40_12005</name>
</gene>
<evidence type="ECO:0000256" key="2">
    <source>
        <dbReference type="ARBA" id="ARBA00022525"/>
    </source>
</evidence>
<dbReference type="InterPro" id="IPR019931">
    <property type="entry name" value="LPXTG_anchor"/>
</dbReference>
<evidence type="ECO:0000256" key="1">
    <source>
        <dbReference type="ARBA" id="ARBA00022512"/>
    </source>
</evidence>
<evidence type="ECO:0000313" key="8">
    <source>
        <dbReference type="Proteomes" id="UP000326838"/>
    </source>
</evidence>
<organism evidence="7 8">
    <name type="scientific">Microbacterium caowuchunii</name>
    <dbReference type="NCBI Taxonomy" id="2614638"/>
    <lineage>
        <taxon>Bacteria</taxon>
        <taxon>Bacillati</taxon>
        <taxon>Actinomycetota</taxon>
        <taxon>Actinomycetes</taxon>
        <taxon>Micrococcales</taxon>
        <taxon>Microbacteriaceae</taxon>
        <taxon>Microbacterium</taxon>
    </lineage>
</organism>
<dbReference type="InterPro" id="IPR032364">
    <property type="entry name" value="GramPos_pilinD1_N"/>
</dbReference>
<protein>
    <submittedName>
        <fullName evidence="7">Isopeptide-forming domain-containing fimbrial protein</fullName>
    </submittedName>
</protein>
<dbReference type="NCBIfam" id="TIGR04226">
    <property type="entry name" value="RrgB_K2N_iso_D2"/>
    <property type="match status" value="1"/>
</dbReference>
<dbReference type="InterPro" id="IPR026466">
    <property type="entry name" value="Fim_isopep_form_D2_dom"/>
</dbReference>
<dbReference type="InterPro" id="IPR048052">
    <property type="entry name" value="FM1-like"/>
</dbReference>
<evidence type="ECO:0000259" key="6">
    <source>
        <dbReference type="PROSITE" id="PS50847"/>
    </source>
</evidence>
<keyword evidence="2" id="KW-0964">Secreted</keyword>
<dbReference type="GO" id="GO:0005975">
    <property type="term" value="P:carbohydrate metabolic process"/>
    <property type="evidence" value="ECO:0007669"/>
    <property type="project" value="UniProtKB-ARBA"/>
</dbReference>
<feature type="transmembrane region" description="Helical" evidence="5">
    <location>
        <begin position="516"/>
        <end position="534"/>
    </location>
</feature>
<keyword evidence="3" id="KW-0732">Signal</keyword>
<dbReference type="EMBL" id="VYUY01000015">
    <property type="protein sequence ID" value="KAA9132402.1"/>
    <property type="molecule type" value="Genomic_DNA"/>
</dbReference>
<evidence type="ECO:0000313" key="7">
    <source>
        <dbReference type="EMBL" id="KAA9132402.1"/>
    </source>
</evidence>
<dbReference type="Pfam" id="PF16555">
    <property type="entry name" value="GramPos_pilinD1"/>
    <property type="match status" value="1"/>
</dbReference>
<keyword evidence="4" id="KW-0572">Peptidoglycan-anchor</keyword>
<feature type="domain" description="Gram-positive cocci surface proteins LPxTG" evidence="6">
    <location>
        <begin position="506"/>
        <end position="543"/>
    </location>
</feature>
<dbReference type="AlphaFoldDB" id="A0A5N0TBL4"/>
<comment type="caution">
    <text evidence="7">The sequence shown here is derived from an EMBL/GenBank/DDBJ whole genome shotgun (WGS) entry which is preliminary data.</text>
</comment>
<keyword evidence="5" id="KW-0472">Membrane</keyword>
<dbReference type="InterPro" id="IPR013783">
    <property type="entry name" value="Ig-like_fold"/>
</dbReference>
<keyword evidence="8" id="KW-1185">Reference proteome</keyword>
<dbReference type="Gene3D" id="2.60.40.740">
    <property type="match status" value="1"/>
</dbReference>
<evidence type="ECO:0000256" key="4">
    <source>
        <dbReference type="ARBA" id="ARBA00023088"/>
    </source>
</evidence>
<name>A0A5N0TBL4_9MICO</name>
<dbReference type="Pfam" id="PF00746">
    <property type="entry name" value="Gram_pos_anchor"/>
    <property type="match status" value="1"/>
</dbReference>
<proteinExistence type="predicted"/>
<accession>A0A5N0TBL4</accession>
<dbReference type="PROSITE" id="PS50847">
    <property type="entry name" value="GRAM_POS_ANCHORING"/>
    <property type="match status" value="1"/>
</dbReference>
<keyword evidence="5" id="KW-1133">Transmembrane helix</keyword>
<dbReference type="Gene3D" id="2.60.40.10">
    <property type="entry name" value="Immunoglobulins"/>
    <property type="match status" value="2"/>
</dbReference>
<dbReference type="Proteomes" id="UP000326838">
    <property type="component" value="Unassembled WGS sequence"/>
</dbReference>
<dbReference type="NCBIfam" id="NF033902">
    <property type="entry name" value="iso_D2_wall_anc"/>
    <property type="match status" value="1"/>
</dbReference>
<keyword evidence="5" id="KW-0812">Transmembrane</keyword>
<reference evidence="8" key="1">
    <citation type="submission" date="2019-09" db="EMBL/GenBank/DDBJ databases">
        <title>Mumia zhuanghuii sp. nov. isolated from the intestinal contents of plateau pika (Ochotona curzoniae) in the Qinghai-Tibet plateau of China.</title>
        <authorList>
            <person name="Tian Z."/>
        </authorList>
    </citation>
    <scope>NUCLEOTIDE SEQUENCE [LARGE SCALE GENOMIC DNA]</scope>
    <source>
        <strain evidence="8">L-033</strain>
    </source>
</reference>
<evidence type="ECO:0000256" key="3">
    <source>
        <dbReference type="ARBA" id="ARBA00022729"/>
    </source>
</evidence>
<keyword evidence="1" id="KW-0134">Cell wall</keyword>
<sequence length="543" mass="55720">MTSPPARTYPTQRSRSLMCRRIHYRWGAHCIHPNGASLTMKKHTSSRVLAALGVVALSTLAIAGGSSAAFAAPAEYGNIDFTETGSLTVHKYLHQGAQGAVGDISQPPAADDFTHPVEGVVFTVYPLMQTDDAALDMTAPATWEGLRAIQPNSACVAPAGYSLGDPTAMPATGADGVSTLDLPVGFYQVCETAAPANIVDRSLPFILAVPMPHEGGWLYDVHAYPKNGTGELVKSVSTLDGRTGLGSTITFPVTMTIPELADAWTTFVISDNFESRLAPVGNGVTSVSVDGTALAAANYTVAAVGNKVSVTFTQAGIDWLNAPKNAQAGKSITVDFTAKVIAIGDGAIVNDATFTNGPSVEVRSNRVSTNWGSLELLKRAAGTTGATGLLEGARFEVYNAVTPYAADCTAAVADVVTGPLTVGTASTFTSNASGVVAIPGLFVSDSVNPSVNAVQRCYVVKEIVAPTGYVLPTGAAAFTGVTVTAGATPAVLNLDLANTPVEGPDLPLTGANGQLVLLYAGGAAAAIAVGLVLVNRRRARANS</sequence>